<dbReference type="RefSeq" id="WP_354188621.1">
    <property type="nucleotide sequence ID" value="NZ_JBEPLI010000001.1"/>
</dbReference>
<sequence>MNLSLYLSRTLLRNGFGCSLRDVLACECAAGWHSVLHMGRAPLKRKKQKCKAMVTSIIEKTLFHF</sequence>
<gene>
    <name evidence="1" type="ORF">ABID23_000320</name>
</gene>
<comment type="caution">
    <text evidence="1">The sequence shown here is derived from an EMBL/GenBank/DDBJ whole genome shotgun (WGS) entry which is preliminary data.</text>
</comment>
<protein>
    <submittedName>
        <fullName evidence="1">Uncharacterized protein</fullName>
    </submittedName>
</protein>
<evidence type="ECO:0000313" key="2">
    <source>
        <dbReference type="Proteomes" id="UP001549086"/>
    </source>
</evidence>
<name>A0ABV2HFG4_9HYPH</name>
<keyword evidence="2" id="KW-1185">Reference proteome</keyword>
<evidence type="ECO:0000313" key="1">
    <source>
        <dbReference type="EMBL" id="MET3589250.1"/>
    </source>
</evidence>
<dbReference type="Proteomes" id="UP001549086">
    <property type="component" value="Unassembled WGS sequence"/>
</dbReference>
<proteinExistence type="predicted"/>
<organism evidence="1 2">
    <name type="scientific">Bartonella silvatica</name>
    <dbReference type="NCBI Taxonomy" id="357760"/>
    <lineage>
        <taxon>Bacteria</taxon>
        <taxon>Pseudomonadati</taxon>
        <taxon>Pseudomonadota</taxon>
        <taxon>Alphaproteobacteria</taxon>
        <taxon>Hyphomicrobiales</taxon>
        <taxon>Bartonellaceae</taxon>
        <taxon>Bartonella</taxon>
    </lineage>
</organism>
<reference evidence="1 2" key="1">
    <citation type="submission" date="2024-06" db="EMBL/GenBank/DDBJ databases">
        <title>Genomic Encyclopedia of Type Strains, Phase IV (KMG-IV): sequencing the most valuable type-strain genomes for metagenomic binning, comparative biology and taxonomic classification.</title>
        <authorList>
            <person name="Goeker M."/>
        </authorList>
    </citation>
    <scope>NUCLEOTIDE SEQUENCE [LARGE SCALE GENOMIC DNA]</scope>
    <source>
        <strain evidence="1 2">DSM 23649</strain>
    </source>
</reference>
<dbReference type="EMBL" id="JBEPLI010000001">
    <property type="protein sequence ID" value="MET3589250.1"/>
    <property type="molecule type" value="Genomic_DNA"/>
</dbReference>
<accession>A0ABV2HFG4</accession>